<keyword evidence="1" id="KW-0812">Transmembrane</keyword>
<protein>
    <submittedName>
        <fullName evidence="2">Uncharacterized protein</fullName>
    </submittedName>
</protein>
<proteinExistence type="predicted"/>
<dbReference type="EMBL" id="CP139779">
    <property type="protein sequence ID" value="WQB69497.1"/>
    <property type="molecule type" value="Genomic_DNA"/>
</dbReference>
<reference evidence="2 3" key="1">
    <citation type="submission" date="2023-06" db="EMBL/GenBank/DDBJ databases">
        <title>Rock-solubilizing bacteria, Microbacterium invictum, promotes re-establishment of vegetation in rocky wasteland by accelerating rock bio-weathering and reshaping soil bacterial community.</title>
        <authorList>
            <person name="Liu C."/>
        </authorList>
    </citation>
    <scope>NUCLEOTIDE SEQUENCE [LARGE SCALE GENOMIC DNA]</scope>
    <source>
        <strain evidence="2 3">X-18</strain>
    </source>
</reference>
<evidence type="ECO:0000256" key="1">
    <source>
        <dbReference type="SAM" id="Phobius"/>
    </source>
</evidence>
<feature type="transmembrane region" description="Helical" evidence="1">
    <location>
        <begin position="162"/>
        <end position="180"/>
    </location>
</feature>
<feature type="transmembrane region" description="Helical" evidence="1">
    <location>
        <begin position="85"/>
        <end position="105"/>
    </location>
</feature>
<feature type="transmembrane region" description="Helical" evidence="1">
    <location>
        <begin position="117"/>
        <end position="134"/>
    </location>
</feature>
<feature type="transmembrane region" description="Helical" evidence="1">
    <location>
        <begin position="139"/>
        <end position="156"/>
    </location>
</feature>
<feature type="transmembrane region" description="Helical" evidence="1">
    <location>
        <begin position="39"/>
        <end position="59"/>
    </location>
</feature>
<keyword evidence="3" id="KW-1185">Reference proteome</keyword>
<name>A0ABZ0V9L1_9MICO</name>
<gene>
    <name evidence="2" type="ORF">T9R20_12425</name>
</gene>
<organism evidence="2 3">
    <name type="scientific">Microbacterium invictum</name>
    <dbReference type="NCBI Taxonomy" id="515415"/>
    <lineage>
        <taxon>Bacteria</taxon>
        <taxon>Bacillati</taxon>
        <taxon>Actinomycetota</taxon>
        <taxon>Actinomycetes</taxon>
        <taxon>Micrococcales</taxon>
        <taxon>Microbacteriaceae</taxon>
        <taxon>Microbacterium</taxon>
    </lineage>
</organism>
<accession>A0ABZ0V9L1</accession>
<feature type="transmembrane region" description="Helical" evidence="1">
    <location>
        <begin position="12"/>
        <end position="33"/>
    </location>
</feature>
<evidence type="ECO:0000313" key="2">
    <source>
        <dbReference type="EMBL" id="WQB69497.1"/>
    </source>
</evidence>
<dbReference type="RefSeq" id="WP_322409619.1">
    <property type="nucleotide sequence ID" value="NZ_CP139779.1"/>
</dbReference>
<keyword evidence="1" id="KW-0472">Membrane</keyword>
<sequence>MAAGDRMISVRSILLGLAFAFTAYLAARGLWWTEDVQNPSLVIAALLLYLPTTWLCIFWEPRLAADDDDPVESSVTAGVRGPTRLPVWISLLAIANAVVVPAAISMGVTDDIRTEPFATWYLGGIGALMTIVMARRRPLFAWLGTVILAALSALWMGPLNALALGLVGSVVWVVVAQLLIRGLDRAARDTAQLAELQRVSSAWQASQLTRQRERRIQVQRALAIAGPLLTRTVSTGGRLTPEERLQARLAEGRLRDDMRGPRLLDDDVRAEVERLRRRGASVTMLDEGGLDGIDERSLAIIRSELAETLRSATSDRLYIRTSPHTRVAVTVVGRSGTENGLSDEDAVDLWREIDHPGR</sequence>
<keyword evidence="1" id="KW-1133">Transmembrane helix</keyword>
<evidence type="ECO:0000313" key="3">
    <source>
        <dbReference type="Proteomes" id="UP001324533"/>
    </source>
</evidence>
<dbReference type="Proteomes" id="UP001324533">
    <property type="component" value="Chromosome"/>
</dbReference>